<dbReference type="PRINTS" id="PR00033">
    <property type="entry name" value="HTHASNC"/>
</dbReference>
<dbReference type="Gene3D" id="1.10.10.10">
    <property type="entry name" value="Winged helix-like DNA-binding domain superfamily/Winged helix DNA-binding domain"/>
    <property type="match status" value="1"/>
</dbReference>
<dbReference type="EMBL" id="JACVQF010000187">
    <property type="protein sequence ID" value="MBD0420230.1"/>
    <property type="molecule type" value="Genomic_DNA"/>
</dbReference>
<reference evidence="5" key="1">
    <citation type="submission" date="2020-09" db="EMBL/GenBank/DDBJ databases">
        <title>Streptomyces grisecoloratus sp. nov., isolated from cotton soil.</title>
        <authorList>
            <person name="Xing L."/>
        </authorList>
    </citation>
    <scope>NUCLEOTIDE SEQUENCE</scope>
    <source>
        <strain evidence="5">TRM S81-3</strain>
    </source>
</reference>
<dbReference type="PANTHER" id="PTHR30154">
    <property type="entry name" value="LEUCINE-RESPONSIVE REGULATORY PROTEIN"/>
    <property type="match status" value="1"/>
</dbReference>
<dbReference type="FunFam" id="1.10.10.10:FF:000186">
    <property type="entry name" value="AsnC family transcriptional regulator"/>
    <property type="match status" value="1"/>
</dbReference>
<evidence type="ECO:0000256" key="1">
    <source>
        <dbReference type="ARBA" id="ARBA00023015"/>
    </source>
</evidence>
<evidence type="ECO:0000313" key="5">
    <source>
        <dbReference type="EMBL" id="MBD0420230.1"/>
    </source>
</evidence>
<dbReference type="PROSITE" id="PS00519">
    <property type="entry name" value="HTH_ASNC_1"/>
    <property type="match status" value="1"/>
</dbReference>
<dbReference type="InterPro" id="IPR011008">
    <property type="entry name" value="Dimeric_a/b-barrel"/>
</dbReference>
<keyword evidence="6" id="KW-1185">Reference proteome</keyword>
<dbReference type="SMART" id="SM00344">
    <property type="entry name" value="HTH_ASNC"/>
    <property type="match status" value="1"/>
</dbReference>
<evidence type="ECO:0000313" key="6">
    <source>
        <dbReference type="Proteomes" id="UP000621210"/>
    </source>
</evidence>
<dbReference type="GO" id="GO:0043565">
    <property type="term" value="F:sequence-specific DNA binding"/>
    <property type="evidence" value="ECO:0007669"/>
    <property type="project" value="InterPro"/>
</dbReference>
<dbReference type="Pfam" id="PF13412">
    <property type="entry name" value="HTH_24"/>
    <property type="match status" value="1"/>
</dbReference>
<reference evidence="5" key="2">
    <citation type="submission" date="2020-09" db="EMBL/GenBank/DDBJ databases">
        <authorList>
            <person name="Luo X."/>
        </authorList>
    </citation>
    <scope>NUCLEOTIDE SEQUENCE</scope>
    <source>
        <strain evidence="5">TRM S81-3</strain>
    </source>
</reference>
<protein>
    <submittedName>
        <fullName evidence="5">Lrp/AsnC family transcriptional regulator</fullName>
    </submittedName>
</protein>
<organism evidence="5 6">
    <name type="scientific">Streptomyces griseicoloratus</name>
    <dbReference type="NCBI Taxonomy" id="2752516"/>
    <lineage>
        <taxon>Bacteria</taxon>
        <taxon>Bacillati</taxon>
        <taxon>Actinomycetota</taxon>
        <taxon>Actinomycetes</taxon>
        <taxon>Kitasatosporales</taxon>
        <taxon>Streptomycetaceae</taxon>
        <taxon>Streptomyces</taxon>
    </lineage>
</organism>
<dbReference type="RefSeq" id="WP_188181232.1">
    <property type="nucleotide sequence ID" value="NZ_JACVQF010000187.1"/>
</dbReference>
<dbReference type="SUPFAM" id="SSF54909">
    <property type="entry name" value="Dimeric alpha+beta barrel"/>
    <property type="match status" value="1"/>
</dbReference>
<dbReference type="SUPFAM" id="SSF46785">
    <property type="entry name" value="Winged helix' DNA-binding domain"/>
    <property type="match status" value="1"/>
</dbReference>
<keyword evidence="1" id="KW-0805">Transcription regulation</keyword>
<evidence type="ECO:0000259" key="4">
    <source>
        <dbReference type="PROSITE" id="PS50956"/>
    </source>
</evidence>
<dbReference type="Pfam" id="PF01037">
    <property type="entry name" value="AsnC_trans_reg"/>
    <property type="match status" value="1"/>
</dbReference>
<dbReference type="PROSITE" id="PS50956">
    <property type="entry name" value="HTH_ASNC_2"/>
    <property type="match status" value="1"/>
</dbReference>
<evidence type="ECO:0000256" key="2">
    <source>
        <dbReference type="ARBA" id="ARBA00023125"/>
    </source>
</evidence>
<dbReference type="InterPro" id="IPR036390">
    <property type="entry name" value="WH_DNA-bd_sf"/>
</dbReference>
<dbReference type="InterPro" id="IPR019887">
    <property type="entry name" value="Tscrpt_reg_AsnC/Lrp_C"/>
</dbReference>
<proteinExistence type="predicted"/>
<keyword evidence="2" id="KW-0238">DNA-binding</keyword>
<dbReference type="GO" id="GO:0005829">
    <property type="term" value="C:cytosol"/>
    <property type="evidence" value="ECO:0007669"/>
    <property type="project" value="TreeGrafter"/>
</dbReference>
<dbReference type="InterPro" id="IPR000485">
    <property type="entry name" value="AsnC-type_HTH_dom"/>
</dbReference>
<accession>A0A926L1M7</accession>
<gene>
    <name evidence="5" type="ORF">H0H10_13840</name>
</gene>
<name>A0A926L1M7_9ACTN</name>
<dbReference type="Gene3D" id="3.30.70.920">
    <property type="match status" value="1"/>
</dbReference>
<dbReference type="GO" id="GO:0043200">
    <property type="term" value="P:response to amino acid"/>
    <property type="evidence" value="ECO:0007669"/>
    <property type="project" value="TreeGrafter"/>
</dbReference>
<sequence>MAGNLDHVDWAIIEQLQREARISLSELGRRVNLSPSATTERVRNLEALGVITGYRAEIDLAKVGYPVLAVVRLKYPGNRHEPLRRLLAERREILECLRTTGNDCYTLKVAATSMEHLETLMDELAGFGSTTTSVVYSQTLPYRGPTAPN</sequence>
<dbReference type="InterPro" id="IPR019885">
    <property type="entry name" value="Tscrpt_reg_HTH_AsnC-type_CS"/>
</dbReference>
<feature type="domain" description="HTH asnC-type" evidence="4">
    <location>
        <begin position="5"/>
        <end position="66"/>
    </location>
</feature>
<evidence type="ECO:0000256" key="3">
    <source>
        <dbReference type="ARBA" id="ARBA00023163"/>
    </source>
</evidence>
<keyword evidence="3" id="KW-0804">Transcription</keyword>
<dbReference type="InterPro" id="IPR019888">
    <property type="entry name" value="Tscrpt_reg_AsnC-like"/>
</dbReference>
<dbReference type="InterPro" id="IPR036388">
    <property type="entry name" value="WH-like_DNA-bd_sf"/>
</dbReference>
<dbReference type="AlphaFoldDB" id="A0A926L1M7"/>
<dbReference type="Proteomes" id="UP000621210">
    <property type="component" value="Unassembled WGS sequence"/>
</dbReference>
<comment type="caution">
    <text evidence="5">The sequence shown here is derived from an EMBL/GenBank/DDBJ whole genome shotgun (WGS) entry which is preliminary data.</text>
</comment>
<dbReference type="PANTHER" id="PTHR30154:SF53">
    <property type="entry name" value="HTH-TYPE TRANSCRIPTIONAL REGULATOR LRPC"/>
    <property type="match status" value="1"/>
</dbReference>